<dbReference type="Proteomes" id="UP001285263">
    <property type="component" value="Unassembled WGS sequence"/>
</dbReference>
<dbReference type="EMBL" id="JAXCLA010000001">
    <property type="protein sequence ID" value="MDY0743249.1"/>
    <property type="molecule type" value="Genomic_DNA"/>
</dbReference>
<accession>A0ABU5DD93</accession>
<keyword evidence="2" id="KW-1185">Reference proteome</keyword>
<comment type="caution">
    <text evidence="1">The sequence shown here is derived from an EMBL/GenBank/DDBJ whole genome shotgun (WGS) entry which is preliminary data.</text>
</comment>
<evidence type="ECO:0000313" key="1">
    <source>
        <dbReference type="EMBL" id="MDY0743249.1"/>
    </source>
</evidence>
<proteinExistence type="predicted"/>
<protein>
    <recommendedName>
        <fullName evidence="3">RCK N-terminal domain-containing protein</fullName>
    </recommendedName>
</protein>
<evidence type="ECO:0008006" key="3">
    <source>
        <dbReference type="Google" id="ProtNLM"/>
    </source>
</evidence>
<gene>
    <name evidence="1" type="ORF">SNE35_01960</name>
</gene>
<sequence length="92" mass="10324">MDERVRILFCCERADSVTFVLLVLNAKVDITAIRVGKRDERLLQLARQNILALRVVASDSPVQGRFTTMHSESSVDSSLRTISASFMMPNLL</sequence>
<evidence type="ECO:0000313" key="2">
    <source>
        <dbReference type="Proteomes" id="UP001285263"/>
    </source>
</evidence>
<name>A0ABU5DD93_9BURK</name>
<organism evidence="1 2">
    <name type="scientific">Roseateles agri</name>
    <dbReference type="NCBI Taxonomy" id="3098619"/>
    <lineage>
        <taxon>Bacteria</taxon>
        <taxon>Pseudomonadati</taxon>
        <taxon>Pseudomonadota</taxon>
        <taxon>Betaproteobacteria</taxon>
        <taxon>Burkholderiales</taxon>
        <taxon>Sphaerotilaceae</taxon>
        <taxon>Roseateles</taxon>
    </lineage>
</organism>
<reference evidence="1 2" key="1">
    <citation type="submission" date="2023-11" db="EMBL/GenBank/DDBJ databases">
        <title>Paucibacter sp. nov., isolated from fresh soil in Korea.</title>
        <authorList>
            <person name="Le N.T.T."/>
        </authorList>
    </citation>
    <scope>NUCLEOTIDE SEQUENCE [LARGE SCALE GENOMIC DNA]</scope>
    <source>
        <strain evidence="1 2">R3-3</strain>
    </source>
</reference>